<keyword evidence="1" id="KW-1133">Transmembrane helix</keyword>
<evidence type="ECO:0000313" key="2">
    <source>
        <dbReference type="EMBL" id="SVD64120.1"/>
    </source>
</evidence>
<sequence>MIRKKTWWLMCMALLAVVYTMVFEIDQQEPEPRMPEFLSWFNARKVTAIDLQIQGTNILKIVRKEERWTLQYPVLYP</sequence>
<dbReference type="EMBL" id="UINC01163683">
    <property type="protein sequence ID" value="SVD64120.1"/>
    <property type="molecule type" value="Genomic_DNA"/>
</dbReference>
<accession>A0A382WZV8</accession>
<organism evidence="2">
    <name type="scientific">marine metagenome</name>
    <dbReference type="NCBI Taxonomy" id="408172"/>
    <lineage>
        <taxon>unclassified sequences</taxon>
        <taxon>metagenomes</taxon>
        <taxon>ecological metagenomes</taxon>
    </lineage>
</organism>
<evidence type="ECO:0008006" key="3">
    <source>
        <dbReference type="Google" id="ProtNLM"/>
    </source>
</evidence>
<feature type="non-terminal residue" evidence="2">
    <location>
        <position position="77"/>
    </location>
</feature>
<protein>
    <recommendedName>
        <fullName evidence="3">DUF4340 domain-containing protein</fullName>
    </recommendedName>
</protein>
<reference evidence="2" key="1">
    <citation type="submission" date="2018-05" db="EMBL/GenBank/DDBJ databases">
        <authorList>
            <person name="Lanie J.A."/>
            <person name="Ng W.-L."/>
            <person name="Kazmierczak K.M."/>
            <person name="Andrzejewski T.M."/>
            <person name="Davidsen T.M."/>
            <person name="Wayne K.J."/>
            <person name="Tettelin H."/>
            <person name="Glass J.I."/>
            <person name="Rusch D."/>
            <person name="Podicherti R."/>
            <person name="Tsui H.-C.T."/>
            <person name="Winkler M.E."/>
        </authorList>
    </citation>
    <scope>NUCLEOTIDE SEQUENCE</scope>
</reference>
<name>A0A382WZV8_9ZZZZ</name>
<evidence type="ECO:0000256" key="1">
    <source>
        <dbReference type="SAM" id="Phobius"/>
    </source>
</evidence>
<keyword evidence="1" id="KW-0472">Membrane</keyword>
<feature type="transmembrane region" description="Helical" evidence="1">
    <location>
        <begin position="6"/>
        <end position="25"/>
    </location>
</feature>
<gene>
    <name evidence="2" type="ORF">METZ01_LOCUS416974</name>
</gene>
<dbReference type="AlphaFoldDB" id="A0A382WZV8"/>
<proteinExistence type="predicted"/>
<keyword evidence="1" id="KW-0812">Transmembrane</keyword>